<evidence type="ECO:0000313" key="3">
    <source>
        <dbReference type="Proteomes" id="UP001377567"/>
    </source>
</evidence>
<feature type="region of interest" description="Disordered" evidence="1">
    <location>
        <begin position="537"/>
        <end position="598"/>
    </location>
</feature>
<comment type="caution">
    <text evidence="2">The sequence shown here is derived from an EMBL/GenBank/DDBJ whole genome shotgun (WGS) entry which is preliminary data.</text>
</comment>
<feature type="compositionally biased region" description="Low complexity" evidence="1">
    <location>
        <begin position="667"/>
        <end position="688"/>
    </location>
</feature>
<dbReference type="AlphaFoldDB" id="A0AAV5RZT7"/>
<feature type="compositionally biased region" description="Low complexity" evidence="1">
    <location>
        <begin position="137"/>
        <end position="157"/>
    </location>
</feature>
<feature type="region of interest" description="Disordered" evidence="1">
    <location>
        <begin position="137"/>
        <end position="185"/>
    </location>
</feature>
<reference evidence="2 3" key="1">
    <citation type="journal article" date="2023" name="Elife">
        <title>Identification of key yeast species and microbe-microbe interactions impacting larval growth of Drosophila in the wild.</title>
        <authorList>
            <person name="Mure A."/>
            <person name="Sugiura Y."/>
            <person name="Maeda R."/>
            <person name="Honda K."/>
            <person name="Sakurai N."/>
            <person name="Takahashi Y."/>
            <person name="Watada M."/>
            <person name="Katoh T."/>
            <person name="Gotoh A."/>
            <person name="Gotoh Y."/>
            <person name="Taniguchi I."/>
            <person name="Nakamura K."/>
            <person name="Hayashi T."/>
            <person name="Katayama T."/>
            <person name="Uemura T."/>
            <person name="Hattori Y."/>
        </authorList>
    </citation>
    <scope>NUCLEOTIDE SEQUENCE [LARGE SCALE GENOMIC DNA]</scope>
    <source>
        <strain evidence="2 3">KH-74</strain>
    </source>
</reference>
<feature type="compositionally biased region" description="Polar residues" evidence="1">
    <location>
        <begin position="380"/>
        <end position="391"/>
    </location>
</feature>
<accession>A0AAV5RZT7</accession>
<dbReference type="EMBL" id="BTGD01000010">
    <property type="protein sequence ID" value="GMM56910.1"/>
    <property type="molecule type" value="Genomic_DNA"/>
</dbReference>
<evidence type="ECO:0000256" key="1">
    <source>
        <dbReference type="SAM" id="MobiDB-lite"/>
    </source>
</evidence>
<evidence type="ECO:0000313" key="2">
    <source>
        <dbReference type="EMBL" id="GMM56910.1"/>
    </source>
</evidence>
<feature type="region of interest" description="Disordered" evidence="1">
    <location>
        <begin position="334"/>
        <end position="495"/>
    </location>
</feature>
<feature type="compositionally biased region" description="Polar residues" evidence="1">
    <location>
        <begin position="340"/>
        <end position="360"/>
    </location>
</feature>
<feature type="compositionally biased region" description="Acidic residues" evidence="1">
    <location>
        <begin position="574"/>
        <end position="586"/>
    </location>
</feature>
<feature type="compositionally biased region" description="Low complexity" evidence="1">
    <location>
        <begin position="254"/>
        <end position="264"/>
    </location>
</feature>
<dbReference type="Proteomes" id="UP001377567">
    <property type="component" value="Unassembled WGS sequence"/>
</dbReference>
<feature type="compositionally biased region" description="Polar residues" evidence="1">
    <location>
        <begin position="1"/>
        <end position="18"/>
    </location>
</feature>
<feature type="region of interest" description="Disordered" evidence="1">
    <location>
        <begin position="249"/>
        <end position="296"/>
    </location>
</feature>
<feature type="compositionally biased region" description="Basic and acidic residues" evidence="1">
    <location>
        <begin position="557"/>
        <end position="567"/>
    </location>
</feature>
<keyword evidence="3" id="KW-1185">Reference proteome</keyword>
<feature type="compositionally biased region" description="Low complexity" evidence="1">
    <location>
        <begin position="411"/>
        <end position="422"/>
    </location>
</feature>
<feature type="region of interest" description="Disordered" evidence="1">
    <location>
        <begin position="1"/>
        <end position="37"/>
    </location>
</feature>
<feature type="compositionally biased region" description="Low complexity" evidence="1">
    <location>
        <begin position="541"/>
        <end position="554"/>
    </location>
</feature>
<organism evidence="2 3">
    <name type="scientific">Maudiozyma humilis</name>
    <name type="common">Sour dough yeast</name>
    <name type="synonym">Kazachstania humilis</name>
    <dbReference type="NCBI Taxonomy" id="51915"/>
    <lineage>
        <taxon>Eukaryota</taxon>
        <taxon>Fungi</taxon>
        <taxon>Dikarya</taxon>
        <taxon>Ascomycota</taxon>
        <taxon>Saccharomycotina</taxon>
        <taxon>Saccharomycetes</taxon>
        <taxon>Saccharomycetales</taxon>
        <taxon>Saccharomycetaceae</taxon>
        <taxon>Maudiozyma</taxon>
    </lineage>
</organism>
<feature type="region of interest" description="Disordered" evidence="1">
    <location>
        <begin position="656"/>
        <end position="694"/>
    </location>
</feature>
<feature type="compositionally biased region" description="Polar residues" evidence="1">
    <location>
        <begin position="441"/>
        <end position="478"/>
    </location>
</feature>
<feature type="compositionally biased region" description="Polar residues" evidence="1">
    <location>
        <begin position="423"/>
        <end position="432"/>
    </location>
</feature>
<feature type="compositionally biased region" description="Basic residues" evidence="1">
    <location>
        <begin position="362"/>
        <end position="375"/>
    </location>
</feature>
<feature type="compositionally biased region" description="Polar residues" evidence="1">
    <location>
        <begin position="162"/>
        <end position="185"/>
    </location>
</feature>
<name>A0AAV5RZT7_MAUHU</name>
<sequence>MIIRTPTRTKTKSFNGSQVDFKFPSTESLPRGNATEQDMNNHHLLNATIKTGEIAESEQGDNVSQILSDYTSASNTNSNAYTSSSNGYYSFANISDNTTSPRFFAQNKDASVSNLNLGSPGRVGNYPSTLAPQKVGSAVSSPALTSSSSGRNSLRGSIASGRKSTSPSQMASIPENKSMSIQENKSVSARTAASIPTADNISYEIISATSNLDDTQPRMVSAATSSTCSTAQSALPKNHATVVKHPMAMRPDNLSLSQRRSSIASRRRHSSSHAQPLSRVASLASRGSRKSQLKRSNAIRCKGGLLAYFSTIGMRIRKSMHKLRIVLRKRLFSSHGKNVGSRSSSSQMARKGGNSTTTTSRKPGKKLKRKAPKNKHAAEYSQSTSKALTTSHLKRTDGFVANVRRTDEPSTESSKSPTPITKLTPTTSQKDTPASHPPTLRRTNSSIRRAASILQSTPNTNRYSTASQSEPSMAFTSAETRDTRRSPGHMTRSGGMASLNSVIREPSIVVKNKVIPLTMHQYPIKEEDEYVIDTNSMQKLSSSENESDGSSGFSYFDEVHRDHHDKSSIYTTESTDDEDDENEDTQYEPVHKKGMNPADMSASELSALFNDYFSTIIAKRIRMRLQIGQYQESNNLKHLDSEYRDMLESLRAEYDSESSDIFDNDNRSSSESTSSSSSSESDSNSEFSFTGASNEEEDALDVITPLECKRDIKEQLQNMLSGYSHSQAASVTSLPAAAVKRSSTLPIGVTI</sequence>
<protein>
    <submittedName>
        <fullName evidence="2">Aim44 protein</fullName>
    </submittedName>
</protein>
<proteinExistence type="predicted"/>
<gene>
    <name evidence="2" type="ORF">DAKH74_035260</name>
</gene>